<gene>
    <name evidence="2" type="ORF">MBUL_03302</name>
</gene>
<sequence>MMPLAERGAALLGRRLVRAEPMSGGDLSGLVRIMLDDGSAAIVKDGPDPPTEAGMLRAIRAAGIPAPEVFAADLRTLVIEPIPAGVGNADADLGRVMARLHAVTGERYGWTRDYAFGTVRIDNHGSEDWPDFWAERRLLCHAPHLDPTLRRRIEALARALPERLPARPRPSLLHGDLWSGNILTDGGRVSGLIDPACYHGHAEVDLAMLSLFGAPGPAFREAYGEAEPGMVERWAIYRLWPALVHLRLFGSGYRSMVEALLDATGC</sequence>
<dbReference type="InterPro" id="IPR011009">
    <property type="entry name" value="Kinase-like_dom_sf"/>
</dbReference>
<reference evidence="2" key="1">
    <citation type="submission" date="2019-12" db="EMBL/GenBank/DDBJ databases">
        <authorList>
            <person name="Cremers G."/>
        </authorList>
    </citation>
    <scope>NUCLEOTIDE SEQUENCE</scope>
    <source>
        <strain evidence="2">Mbul1</strain>
    </source>
</reference>
<evidence type="ECO:0008006" key="3">
    <source>
        <dbReference type="Google" id="ProtNLM"/>
    </source>
</evidence>
<proteinExistence type="inferred from homology"/>
<accession>A0A679JH78</accession>
<evidence type="ECO:0000313" key="2">
    <source>
        <dbReference type="EMBL" id="CAA2105656.1"/>
    </source>
</evidence>
<dbReference type="PANTHER" id="PTHR12149">
    <property type="entry name" value="FRUCTOSAMINE 3 KINASE-RELATED PROTEIN"/>
    <property type="match status" value="1"/>
</dbReference>
<comment type="similarity">
    <text evidence="1">Belongs to the fructosamine kinase family.</text>
</comment>
<dbReference type="Gene3D" id="3.90.1200.10">
    <property type="match status" value="1"/>
</dbReference>
<dbReference type="InterPro" id="IPR016477">
    <property type="entry name" value="Fructo-/Ketosamine-3-kinase"/>
</dbReference>
<protein>
    <recommendedName>
        <fullName evidence="3">Aminoglycoside phosphotransferase</fullName>
    </recommendedName>
</protein>
<dbReference type="AlphaFoldDB" id="A0A679JH78"/>
<dbReference type="Pfam" id="PF03881">
    <property type="entry name" value="Fructosamin_kin"/>
    <property type="match status" value="1"/>
</dbReference>
<dbReference type="Gene3D" id="3.30.200.20">
    <property type="entry name" value="Phosphorylase Kinase, domain 1"/>
    <property type="match status" value="1"/>
</dbReference>
<organism evidence="2">
    <name type="scientific">Methylobacterium bullatum</name>
    <dbReference type="NCBI Taxonomy" id="570505"/>
    <lineage>
        <taxon>Bacteria</taxon>
        <taxon>Pseudomonadati</taxon>
        <taxon>Pseudomonadota</taxon>
        <taxon>Alphaproteobacteria</taxon>
        <taxon>Hyphomicrobiales</taxon>
        <taxon>Methylobacteriaceae</taxon>
        <taxon>Methylobacterium</taxon>
    </lineage>
</organism>
<name>A0A679JH78_9HYPH</name>
<dbReference type="EMBL" id="LR743504">
    <property type="protein sequence ID" value="CAA2105656.1"/>
    <property type="molecule type" value="Genomic_DNA"/>
</dbReference>
<dbReference type="PANTHER" id="PTHR12149:SF8">
    <property type="entry name" value="PROTEIN-RIBULOSAMINE 3-KINASE"/>
    <property type="match status" value="1"/>
</dbReference>
<dbReference type="SUPFAM" id="SSF56112">
    <property type="entry name" value="Protein kinase-like (PK-like)"/>
    <property type="match status" value="1"/>
</dbReference>
<evidence type="ECO:0000256" key="1">
    <source>
        <dbReference type="ARBA" id="ARBA00009460"/>
    </source>
</evidence>